<protein>
    <submittedName>
        <fullName evidence="5">SCO family protein</fullName>
    </submittedName>
</protein>
<sequence>MMSGHLPMLSRRPMSPSRPRLAPGFVSGIVLGLALATFDPAARASDAVTVGGPFTLKAPDGTTVTEQTYRGKWLLVYFGYTSCPEICPTTLFNLAAAMKHLGSEASNLQPIFITLDPERDTPVVMGEYVRSFDPRIVGLSGDPREIEAVIRAYGAYVARHAGGSSARDDLLDHSNYIYLMNPAGLFVRAVDPEWSGEEVASKLREIMARHQN</sequence>
<feature type="binding site" evidence="3">
    <location>
        <position position="173"/>
    </location>
    <ligand>
        <name>Cu cation</name>
        <dbReference type="ChEBI" id="CHEBI:23378"/>
    </ligand>
</feature>
<dbReference type="AlphaFoldDB" id="A0A6N6MVK2"/>
<feature type="binding site" evidence="3">
    <location>
        <position position="87"/>
    </location>
    <ligand>
        <name>Cu cation</name>
        <dbReference type="ChEBI" id="CHEBI:23378"/>
    </ligand>
</feature>
<dbReference type="CDD" id="cd02968">
    <property type="entry name" value="SCO"/>
    <property type="match status" value="1"/>
</dbReference>
<dbReference type="SUPFAM" id="SSF52833">
    <property type="entry name" value="Thioredoxin-like"/>
    <property type="match status" value="1"/>
</dbReference>
<evidence type="ECO:0000256" key="3">
    <source>
        <dbReference type="PIRSR" id="PIRSR603782-1"/>
    </source>
</evidence>
<dbReference type="PANTHER" id="PTHR12151:SF25">
    <property type="entry name" value="LINALOOL DEHYDRATASE_ISOMERASE DOMAIN-CONTAINING PROTEIN"/>
    <property type="match status" value="1"/>
</dbReference>
<comment type="caution">
    <text evidence="5">The sequence shown here is derived from an EMBL/GenBank/DDBJ whole genome shotgun (WGS) entry which is preliminary data.</text>
</comment>
<evidence type="ECO:0000256" key="2">
    <source>
        <dbReference type="ARBA" id="ARBA00023008"/>
    </source>
</evidence>
<dbReference type="EMBL" id="VZZJ01000010">
    <property type="protein sequence ID" value="KAB1072986.1"/>
    <property type="molecule type" value="Genomic_DNA"/>
</dbReference>
<name>A0A6N6MVK2_9HYPH</name>
<keyword evidence="4" id="KW-1015">Disulfide bond</keyword>
<evidence type="ECO:0000313" key="5">
    <source>
        <dbReference type="EMBL" id="KAB1072986.1"/>
    </source>
</evidence>
<dbReference type="InterPro" id="IPR036249">
    <property type="entry name" value="Thioredoxin-like_sf"/>
</dbReference>
<dbReference type="Proteomes" id="UP000441523">
    <property type="component" value="Unassembled WGS sequence"/>
</dbReference>
<evidence type="ECO:0000313" key="6">
    <source>
        <dbReference type="Proteomes" id="UP000441523"/>
    </source>
</evidence>
<evidence type="ECO:0000256" key="1">
    <source>
        <dbReference type="ARBA" id="ARBA00010996"/>
    </source>
</evidence>
<dbReference type="GO" id="GO:0046872">
    <property type="term" value="F:metal ion binding"/>
    <property type="evidence" value="ECO:0007669"/>
    <property type="project" value="UniProtKB-KW"/>
</dbReference>
<dbReference type="FunFam" id="3.40.30.10:FF:000013">
    <property type="entry name" value="Blast:Protein SCO1 homolog, mitochondrial"/>
    <property type="match status" value="1"/>
</dbReference>
<dbReference type="Gene3D" id="3.40.30.10">
    <property type="entry name" value="Glutaredoxin"/>
    <property type="match status" value="1"/>
</dbReference>
<proteinExistence type="inferred from homology"/>
<accession>A0A6N6MVK2</accession>
<feature type="binding site" evidence="3">
    <location>
        <position position="83"/>
    </location>
    <ligand>
        <name>Cu cation</name>
        <dbReference type="ChEBI" id="CHEBI:23378"/>
    </ligand>
</feature>
<dbReference type="InterPro" id="IPR003782">
    <property type="entry name" value="SCO1/SenC"/>
</dbReference>
<comment type="similarity">
    <text evidence="1">Belongs to the SCO1/2 family.</text>
</comment>
<dbReference type="PANTHER" id="PTHR12151">
    <property type="entry name" value="ELECTRON TRANSPORT PROTIN SCO1/SENC FAMILY MEMBER"/>
    <property type="match status" value="1"/>
</dbReference>
<keyword evidence="6" id="KW-1185">Reference proteome</keyword>
<reference evidence="5 6" key="1">
    <citation type="submission" date="2019-09" db="EMBL/GenBank/DDBJ databases">
        <title>YIM 132548 draft genome.</title>
        <authorList>
            <person name="Jiang L."/>
        </authorList>
    </citation>
    <scope>NUCLEOTIDE SEQUENCE [LARGE SCALE GENOMIC DNA]</scope>
    <source>
        <strain evidence="5 6">YIM 132548</strain>
    </source>
</reference>
<dbReference type="RefSeq" id="WP_150964176.1">
    <property type="nucleotide sequence ID" value="NZ_VZZJ01000010.1"/>
</dbReference>
<evidence type="ECO:0000256" key="4">
    <source>
        <dbReference type="PIRSR" id="PIRSR603782-2"/>
    </source>
</evidence>
<gene>
    <name evidence="5" type="ORF">F6X51_13465</name>
</gene>
<keyword evidence="3" id="KW-0479">Metal-binding</keyword>
<keyword evidence="2 3" id="KW-0186">Copper</keyword>
<feature type="disulfide bond" description="Redox-active" evidence="4">
    <location>
        <begin position="83"/>
        <end position="87"/>
    </location>
</feature>
<dbReference type="Pfam" id="PF02630">
    <property type="entry name" value="SCO1-SenC"/>
    <property type="match status" value="1"/>
</dbReference>
<organism evidence="5 6">
    <name type="scientific">Methylobacterium planeticum</name>
    <dbReference type="NCBI Taxonomy" id="2615211"/>
    <lineage>
        <taxon>Bacteria</taxon>
        <taxon>Pseudomonadati</taxon>
        <taxon>Pseudomonadota</taxon>
        <taxon>Alphaproteobacteria</taxon>
        <taxon>Hyphomicrobiales</taxon>
        <taxon>Methylobacteriaceae</taxon>
        <taxon>Methylobacterium</taxon>
    </lineage>
</organism>